<dbReference type="PANTHER" id="PTHR12916">
    <property type="entry name" value="CYTOCHROME C OXIDASE POLYPEPTIDE VIC-2"/>
    <property type="match status" value="1"/>
</dbReference>
<feature type="domain" description="EGF-like" evidence="6">
    <location>
        <begin position="90"/>
        <end position="123"/>
    </location>
</feature>
<evidence type="ECO:0000256" key="4">
    <source>
        <dbReference type="ARBA" id="ARBA00023157"/>
    </source>
</evidence>
<keyword evidence="2" id="KW-0732">Signal</keyword>
<evidence type="ECO:0000256" key="1">
    <source>
        <dbReference type="ARBA" id="ARBA00022536"/>
    </source>
</evidence>
<keyword evidence="4 5" id="KW-1015">Disulfide bond</keyword>
<dbReference type="InterPro" id="IPR000152">
    <property type="entry name" value="EGF-type_Asp/Asn_hydroxyl_site"/>
</dbReference>
<accession>A0AAV5WTI2</accession>
<dbReference type="PROSITE" id="PS01187">
    <property type="entry name" value="EGF_CA"/>
    <property type="match status" value="1"/>
</dbReference>
<dbReference type="EMBL" id="BTSY01000007">
    <property type="protein sequence ID" value="GMT35332.1"/>
    <property type="molecule type" value="Genomic_DNA"/>
</dbReference>
<dbReference type="InterPro" id="IPR001881">
    <property type="entry name" value="EGF-like_Ca-bd_dom"/>
</dbReference>
<comment type="caution">
    <text evidence="5">Lacks conserved residue(s) required for the propagation of feature annotation.</text>
</comment>
<dbReference type="Gene3D" id="2.10.25.10">
    <property type="entry name" value="Laminin"/>
    <property type="match status" value="3"/>
</dbReference>
<evidence type="ECO:0000259" key="6">
    <source>
        <dbReference type="PROSITE" id="PS50026"/>
    </source>
</evidence>
<keyword evidence="8" id="KW-1185">Reference proteome</keyword>
<evidence type="ECO:0000313" key="7">
    <source>
        <dbReference type="EMBL" id="GMT35332.1"/>
    </source>
</evidence>
<dbReference type="GO" id="GO:0005509">
    <property type="term" value="F:calcium ion binding"/>
    <property type="evidence" value="ECO:0007669"/>
    <property type="project" value="InterPro"/>
</dbReference>
<evidence type="ECO:0000256" key="3">
    <source>
        <dbReference type="ARBA" id="ARBA00022737"/>
    </source>
</evidence>
<evidence type="ECO:0000313" key="8">
    <source>
        <dbReference type="Proteomes" id="UP001432322"/>
    </source>
</evidence>
<dbReference type="Pfam" id="PF07645">
    <property type="entry name" value="EGF_CA"/>
    <property type="match status" value="2"/>
</dbReference>
<dbReference type="SMART" id="SM00179">
    <property type="entry name" value="EGF_CA"/>
    <property type="match status" value="3"/>
</dbReference>
<dbReference type="InterPro" id="IPR000742">
    <property type="entry name" value="EGF"/>
</dbReference>
<keyword evidence="3" id="KW-0677">Repeat</keyword>
<proteinExistence type="predicted"/>
<organism evidence="7 8">
    <name type="scientific">Pristionchus fissidentatus</name>
    <dbReference type="NCBI Taxonomy" id="1538716"/>
    <lineage>
        <taxon>Eukaryota</taxon>
        <taxon>Metazoa</taxon>
        <taxon>Ecdysozoa</taxon>
        <taxon>Nematoda</taxon>
        <taxon>Chromadorea</taxon>
        <taxon>Rhabditida</taxon>
        <taxon>Rhabditina</taxon>
        <taxon>Diplogasteromorpha</taxon>
        <taxon>Diplogasteroidea</taxon>
        <taxon>Neodiplogasteridae</taxon>
        <taxon>Pristionchus</taxon>
    </lineage>
</organism>
<gene>
    <name evidence="7" type="ORF">PFISCL1PPCAC_26629</name>
</gene>
<dbReference type="PANTHER" id="PTHR12916:SF4">
    <property type="entry name" value="UNINFLATABLE, ISOFORM C"/>
    <property type="match status" value="1"/>
</dbReference>
<dbReference type="PROSITE" id="PS00010">
    <property type="entry name" value="ASX_HYDROXYL"/>
    <property type="match status" value="3"/>
</dbReference>
<feature type="non-terminal residue" evidence="7">
    <location>
        <position position="123"/>
    </location>
</feature>
<feature type="domain" description="EGF-like" evidence="6">
    <location>
        <begin position="1"/>
        <end position="39"/>
    </location>
</feature>
<dbReference type="FunFam" id="2.10.25.10:FF:000125">
    <property type="entry name" value="Neurogenic locus notch protein-like"/>
    <property type="match status" value="1"/>
</dbReference>
<name>A0AAV5WTI2_9BILA</name>
<dbReference type="AlphaFoldDB" id="A0AAV5WTI2"/>
<comment type="caution">
    <text evidence="7">The sequence shown here is derived from an EMBL/GenBank/DDBJ whole genome shotgun (WGS) entry which is preliminary data.</text>
</comment>
<feature type="disulfide bond" evidence="5">
    <location>
        <begin position="29"/>
        <end position="38"/>
    </location>
</feature>
<evidence type="ECO:0000256" key="5">
    <source>
        <dbReference type="PROSITE-ProRule" id="PRU00076"/>
    </source>
</evidence>
<reference evidence="7" key="1">
    <citation type="submission" date="2023-10" db="EMBL/GenBank/DDBJ databases">
        <title>Genome assembly of Pristionchus species.</title>
        <authorList>
            <person name="Yoshida K."/>
            <person name="Sommer R.J."/>
        </authorList>
    </citation>
    <scope>NUCLEOTIDE SEQUENCE</scope>
    <source>
        <strain evidence="7">RS5133</strain>
    </source>
</reference>
<sequence>DINECVAIQDLCKNFGSCVNTKGSYFCNCINGTFGDHCEENPDNCQFDANGVEYPYRCNSSDPLATCTDGFDAYSCNCGTFWTGRNCETDVDECALSPTPCVNFGTCRNTIGHYACDCINGTS</sequence>
<dbReference type="CDD" id="cd00054">
    <property type="entry name" value="EGF_CA"/>
    <property type="match status" value="2"/>
</dbReference>
<keyword evidence="1 5" id="KW-0245">EGF-like domain</keyword>
<feature type="non-terminal residue" evidence="7">
    <location>
        <position position="1"/>
    </location>
</feature>
<dbReference type="SMART" id="SM00181">
    <property type="entry name" value="EGF"/>
    <property type="match status" value="2"/>
</dbReference>
<dbReference type="Proteomes" id="UP001432322">
    <property type="component" value="Unassembled WGS sequence"/>
</dbReference>
<dbReference type="PROSITE" id="PS50026">
    <property type="entry name" value="EGF_3"/>
    <property type="match status" value="2"/>
</dbReference>
<dbReference type="SUPFAM" id="SSF57196">
    <property type="entry name" value="EGF/Laminin"/>
    <property type="match status" value="3"/>
</dbReference>
<evidence type="ECO:0000256" key="2">
    <source>
        <dbReference type="ARBA" id="ARBA00022729"/>
    </source>
</evidence>
<dbReference type="InterPro" id="IPR018097">
    <property type="entry name" value="EGF_Ca-bd_CS"/>
</dbReference>
<dbReference type="InterPro" id="IPR049883">
    <property type="entry name" value="NOTCH1_EGF-like"/>
</dbReference>
<dbReference type="PROSITE" id="PS00022">
    <property type="entry name" value="EGF_1"/>
    <property type="match status" value="2"/>
</dbReference>
<protein>
    <recommendedName>
        <fullName evidence="6">EGF-like domain-containing protein</fullName>
    </recommendedName>
</protein>